<protein>
    <recommendedName>
        <fullName evidence="3">WXG100 family type VII secretion target</fullName>
    </recommendedName>
</protein>
<reference evidence="1" key="2">
    <citation type="submission" date="2021-04" db="EMBL/GenBank/DDBJ databases">
        <authorList>
            <person name="Gilroy R."/>
        </authorList>
    </citation>
    <scope>NUCLEOTIDE SEQUENCE</scope>
    <source>
        <strain evidence="1">ChiHjej13B12-24818</strain>
    </source>
</reference>
<accession>A0A9D2LCW2</accession>
<evidence type="ECO:0000313" key="2">
    <source>
        <dbReference type="Proteomes" id="UP000823823"/>
    </source>
</evidence>
<sequence>MLALGADTDQLRSLSGALGDAAHRLEELFAALRDHASRATWVGADAQAFRIELEQVCLHGTSVAEQVDTRGHQLEKEADEQDSASSLAAGSLPHGLGIWNLPHLPGPWKLPHGPLPSWRVPLPKGIGLDPLETLDTASDVQRQLDSIRHQDSMKSMLGPGGKRLLKFLPVLGAVPDGVEAGQALVDGDTGAVIGNLYEAGVAAVPHPITATISLANDIGDLALPGDSSPLEHLGEIAAHGDRARMGEMVGGTISDYLGYEDGSLVDNMLTAGLGTVGHLSPLTPPGAAVESASAVRNWAAETW</sequence>
<reference evidence="1" key="1">
    <citation type="journal article" date="2021" name="PeerJ">
        <title>Extensive microbial diversity within the chicken gut microbiome revealed by metagenomics and culture.</title>
        <authorList>
            <person name="Gilroy R."/>
            <person name="Ravi A."/>
            <person name="Getino M."/>
            <person name="Pursley I."/>
            <person name="Horton D.L."/>
            <person name="Alikhan N.F."/>
            <person name="Baker D."/>
            <person name="Gharbi K."/>
            <person name="Hall N."/>
            <person name="Watson M."/>
            <person name="Adriaenssens E.M."/>
            <person name="Foster-Nyarko E."/>
            <person name="Jarju S."/>
            <person name="Secka A."/>
            <person name="Antonio M."/>
            <person name="Oren A."/>
            <person name="Chaudhuri R.R."/>
            <person name="La Ragione R."/>
            <person name="Hildebrand F."/>
            <person name="Pallen M.J."/>
        </authorList>
    </citation>
    <scope>NUCLEOTIDE SEQUENCE</scope>
    <source>
        <strain evidence="1">ChiHjej13B12-24818</strain>
    </source>
</reference>
<proteinExistence type="predicted"/>
<dbReference type="EMBL" id="DWZH01000051">
    <property type="protein sequence ID" value="HJB10244.1"/>
    <property type="molecule type" value="Genomic_DNA"/>
</dbReference>
<evidence type="ECO:0000313" key="1">
    <source>
        <dbReference type="EMBL" id="HJB10244.1"/>
    </source>
</evidence>
<evidence type="ECO:0008006" key="3">
    <source>
        <dbReference type="Google" id="ProtNLM"/>
    </source>
</evidence>
<dbReference type="Gene3D" id="1.10.287.1060">
    <property type="entry name" value="ESAT-6-like"/>
    <property type="match status" value="1"/>
</dbReference>
<name>A0A9D2LCW2_9MICO</name>
<gene>
    <name evidence="1" type="ORF">H9786_06895</name>
</gene>
<dbReference type="Proteomes" id="UP000823823">
    <property type="component" value="Unassembled WGS sequence"/>
</dbReference>
<comment type="caution">
    <text evidence="1">The sequence shown here is derived from an EMBL/GenBank/DDBJ whole genome shotgun (WGS) entry which is preliminary data.</text>
</comment>
<dbReference type="AlphaFoldDB" id="A0A9D2LCW2"/>
<organism evidence="1 2">
    <name type="scientific">Candidatus Brachybacterium merdavium</name>
    <dbReference type="NCBI Taxonomy" id="2838513"/>
    <lineage>
        <taxon>Bacteria</taxon>
        <taxon>Bacillati</taxon>
        <taxon>Actinomycetota</taxon>
        <taxon>Actinomycetes</taxon>
        <taxon>Micrococcales</taxon>
        <taxon>Dermabacteraceae</taxon>
        <taxon>Brachybacterium</taxon>
    </lineage>
</organism>